<reference evidence="9" key="4">
    <citation type="submission" date="2018-11" db="EMBL/GenBank/DDBJ databases">
        <title>Characterization of plant carbon substrate utilization by Auxenochlorella protothecoides.</title>
        <authorList>
            <person name="Vogler B.W."/>
            <person name="Starkenburg S.R."/>
            <person name="Sudasinghe N."/>
            <person name="Schambach J.Y."/>
            <person name="Rollin J.A."/>
            <person name="Pattathil S."/>
            <person name="Barry A.N."/>
        </authorList>
    </citation>
    <scope>NUCLEOTIDE SEQUENCE [LARGE SCALE GENOMIC DNA]</scope>
    <source>
        <strain evidence="9">UTEX 25</strain>
    </source>
</reference>
<evidence type="ECO:0000259" key="7">
    <source>
        <dbReference type="Pfam" id="PF13850"/>
    </source>
</evidence>
<feature type="transmembrane region" description="Helical" evidence="5">
    <location>
        <begin position="34"/>
        <end position="57"/>
    </location>
</feature>
<protein>
    <submittedName>
        <fullName evidence="8">Endoplasmic reticulum-Golgi intermediate compartment protein 3</fullName>
    </submittedName>
</protein>
<evidence type="ECO:0000313" key="10">
    <source>
        <dbReference type="Proteomes" id="UP000028924"/>
    </source>
</evidence>
<evidence type="ECO:0000256" key="1">
    <source>
        <dbReference type="ARBA" id="ARBA00004370"/>
    </source>
</evidence>
<dbReference type="KEGG" id="apro:F751_1429"/>
<dbReference type="Pfam" id="PF07970">
    <property type="entry name" value="COPIIcoated_ERV"/>
    <property type="match status" value="1"/>
</dbReference>
<evidence type="ECO:0000313" key="9">
    <source>
        <dbReference type="EMBL" id="RMZ55841.1"/>
    </source>
</evidence>
<evidence type="ECO:0000256" key="2">
    <source>
        <dbReference type="ARBA" id="ARBA00022692"/>
    </source>
</evidence>
<dbReference type="InterPro" id="IPR045888">
    <property type="entry name" value="Erv"/>
</dbReference>
<sequence length="409" mass="44805">MYGARPVPPQSGSGWSVLRHFDAFPKQREEAKEFFQSTMAGGVITLVAAALMTLLFVSELGIFMHTDTVTELLVDTSRGEKMDIHFDITLPHMPCSWVSVDAMDVSGELQLDVDHTVFRRRLSPEGLAIGEDSEHHVGPTGQPLPAALGGSNATAACGSCYGAEFEAGKCCNTCEEVREAYRRRGWAVRDTATVIQCAEDHYLEEIKASRGEGCRIYGALSINKVAGNLHLAPGKSYQAGHMHVHDTSPFVGEVFDFSHTIDNLAFGQEYPGMHNPLDGVDVHAVRDSHDRPVLGQHQYFLKVVPTEYHATRGAVIETNQFSVTEHFKPSGGMGQELTGIFFFYDLSPIKAGPREGGVTFIERRSSFLAFLTSTCAIVGGVFTISGIVDATVYHGQKMLRKKLEMGKQF</sequence>
<feature type="domain" description="Endoplasmic reticulum vesicle transporter C-terminal" evidence="6">
    <location>
        <begin position="160"/>
        <end position="389"/>
    </location>
</feature>
<reference evidence="11" key="2">
    <citation type="journal article" date="2018" name="Algal Res.">
        <title>Characterization of plant carbon substrate utilization by Auxenochlorella protothecoides.</title>
        <authorList>
            <person name="Vogler B.W."/>
            <person name="Starkenburg S.R."/>
            <person name="Sudasinghe N."/>
            <person name="Schambach J.Y."/>
            <person name="Rollin J.A."/>
            <person name="Pattathil S."/>
            <person name="Barry A.N."/>
        </authorList>
    </citation>
    <scope>NUCLEOTIDE SEQUENCE [LARGE SCALE GENOMIC DNA]</scope>
    <source>
        <strain evidence="11">UTEX 25</strain>
    </source>
</reference>
<evidence type="ECO:0000256" key="4">
    <source>
        <dbReference type="ARBA" id="ARBA00023136"/>
    </source>
</evidence>
<dbReference type="Pfam" id="PF13850">
    <property type="entry name" value="ERGIC_N"/>
    <property type="match status" value="1"/>
</dbReference>
<dbReference type="GO" id="GO:0030134">
    <property type="term" value="C:COPII-coated ER to Golgi transport vesicle"/>
    <property type="evidence" value="ECO:0007669"/>
    <property type="project" value="TreeGrafter"/>
</dbReference>
<dbReference type="STRING" id="3075.A0A087SJB1"/>
<evidence type="ECO:0000313" key="8">
    <source>
        <dbReference type="EMBL" id="KFM25815.1"/>
    </source>
</evidence>
<reference evidence="9" key="3">
    <citation type="submission" date="2018-10" db="EMBL/GenBank/DDBJ databases">
        <authorList>
            <person name="Hovde B."/>
            <person name="Zhang X."/>
        </authorList>
    </citation>
    <scope>NUCLEOTIDE SEQUENCE [LARGE SCALE GENOMIC DNA]</scope>
    <source>
        <strain evidence="9">UTEX 25</strain>
    </source>
</reference>
<dbReference type="PANTHER" id="PTHR10984">
    <property type="entry name" value="ENDOPLASMIC RETICULUM-GOLGI INTERMEDIATE COMPARTMENT PROTEIN"/>
    <property type="match status" value="1"/>
</dbReference>
<feature type="transmembrane region" description="Helical" evidence="5">
    <location>
        <begin position="367"/>
        <end position="393"/>
    </location>
</feature>
<keyword evidence="3 5" id="KW-1133">Transmembrane helix</keyword>
<dbReference type="Proteomes" id="UP000279271">
    <property type="component" value="Unassembled WGS sequence"/>
</dbReference>
<name>A0A087SJB1_AUXPR</name>
<dbReference type="GeneID" id="23612820"/>
<dbReference type="GO" id="GO:0016020">
    <property type="term" value="C:membrane"/>
    <property type="evidence" value="ECO:0007669"/>
    <property type="project" value="UniProtKB-SubCell"/>
</dbReference>
<evidence type="ECO:0000256" key="5">
    <source>
        <dbReference type="SAM" id="Phobius"/>
    </source>
</evidence>
<dbReference type="EMBL" id="QOKY01000158">
    <property type="protein sequence ID" value="RMZ55841.1"/>
    <property type="molecule type" value="Genomic_DNA"/>
</dbReference>
<dbReference type="PANTHER" id="PTHR10984:SF82">
    <property type="entry name" value="ENDOPLASMIC RETICULUM VESICLE TRANSPORTER PROTEIN"/>
    <property type="match status" value="1"/>
</dbReference>
<gene>
    <name evidence="9" type="ORF">APUTEX25_003807</name>
    <name evidence="8" type="ORF">F751_1429</name>
</gene>
<evidence type="ECO:0000259" key="6">
    <source>
        <dbReference type="Pfam" id="PF07970"/>
    </source>
</evidence>
<comment type="subcellular location">
    <subcellularLocation>
        <location evidence="1">Membrane</location>
    </subcellularLocation>
</comment>
<accession>A0A087SJB1</accession>
<dbReference type="AlphaFoldDB" id="A0A087SJB1"/>
<organism evidence="8 10">
    <name type="scientific">Auxenochlorella protothecoides</name>
    <name type="common">Green microalga</name>
    <name type="synonym">Chlorella protothecoides</name>
    <dbReference type="NCBI Taxonomy" id="3075"/>
    <lineage>
        <taxon>Eukaryota</taxon>
        <taxon>Viridiplantae</taxon>
        <taxon>Chlorophyta</taxon>
        <taxon>core chlorophytes</taxon>
        <taxon>Trebouxiophyceae</taxon>
        <taxon>Chlorellales</taxon>
        <taxon>Chlorellaceae</taxon>
        <taxon>Auxenochlorella</taxon>
    </lineage>
</organism>
<evidence type="ECO:0000256" key="3">
    <source>
        <dbReference type="ARBA" id="ARBA00022989"/>
    </source>
</evidence>
<keyword evidence="4 5" id="KW-0472">Membrane</keyword>
<evidence type="ECO:0000313" key="11">
    <source>
        <dbReference type="Proteomes" id="UP000279271"/>
    </source>
</evidence>
<dbReference type="InterPro" id="IPR039542">
    <property type="entry name" value="Erv_N"/>
</dbReference>
<proteinExistence type="predicted"/>
<keyword evidence="2 5" id="KW-0812">Transmembrane</keyword>
<dbReference type="InterPro" id="IPR012936">
    <property type="entry name" value="Erv_C"/>
</dbReference>
<keyword evidence="10" id="KW-1185">Reference proteome</keyword>
<reference evidence="8 10" key="1">
    <citation type="journal article" date="2014" name="BMC Genomics">
        <title>Oil accumulation mechanisms of the oleaginous microalga Chlorella protothecoides revealed through its genome, transcriptomes, and proteomes.</title>
        <authorList>
            <person name="Gao C."/>
            <person name="Wang Y."/>
            <person name="Shen Y."/>
            <person name="Yan D."/>
            <person name="He X."/>
            <person name="Dai J."/>
            <person name="Wu Q."/>
        </authorList>
    </citation>
    <scope>NUCLEOTIDE SEQUENCE [LARGE SCALE GENOMIC DNA]</scope>
    <source>
        <strain evidence="8 10">0710</strain>
    </source>
</reference>
<dbReference type="EMBL" id="KL662123">
    <property type="protein sequence ID" value="KFM25815.1"/>
    <property type="molecule type" value="Genomic_DNA"/>
</dbReference>
<feature type="domain" description="Endoplasmic reticulum vesicle transporter N-terminal" evidence="7">
    <location>
        <begin position="18"/>
        <end position="110"/>
    </location>
</feature>
<dbReference type="OrthoDB" id="270930at2759"/>
<dbReference type="Proteomes" id="UP000028924">
    <property type="component" value="Unassembled WGS sequence"/>
</dbReference>
<dbReference type="RefSeq" id="XP_011398711.1">
    <property type="nucleotide sequence ID" value="XM_011400409.1"/>
</dbReference>
<dbReference type="GO" id="GO:0005783">
    <property type="term" value="C:endoplasmic reticulum"/>
    <property type="evidence" value="ECO:0007669"/>
    <property type="project" value="TreeGrafter"/>
</dbReference>
<dbReference type="eggNOG" id="KOG2667">
    <property type="taxonomic scope" value="Eukaryota"/>
</dbReference>